<evidence type="ECO:0000313" key="6">
    <source>
        <dbReference type="Proteomes" id="UP000484547"/>
    </source>
</evidence>
<reference evidence="5 6" key="2">
    <citation type="journal article" date="2019" name="Nat. Med.">
        <title>A library of human gut bacterial isolates paired with longitudinal multiomics data enables mechanistic microbiome research.</title>
        <authorList>
            <person name="Poyet M."/>
            <person name="Groussin M."/>
            <person name="Gibbons S.M."/>
            <person name="Avila-Pacheco J."/>
            <person name="Jiang X."/>
            <person name="Kearney S.M."/>
            <person name="Perrotta A.R."/>
            <person name="Berdy B."/>
            <person name="Zhao S."/>
            <person name="Lieberman T.D."/>
            <person name="Swanson P.K."/>
            <person name="Smith M."/>
            <person name="Roesemann S."/>
            <person name="Alexander J.E."/>
            <person name="Rich S.A."/>
            <person name="Livny J."/>
            <person name="Vlamakis H."/>
            <person name="Clish C."/>
            <person name="Bullock K."/>
            <person name="Deik A."/>
            <person name="Scott J."/>
            <person name="Pierce K.A."/>
            <person name="Xavier R.J."/>
            <person name="Alm E.J."/>
        </authorList>
    </citation>
    <scope>NUCLEOTIDE SEQUENCE [LARGE SCALE GENOMIC DNA]</scope>
    <source>
        <strain evidence="3 6">BIOML-A13</strain>
        <strain evidence="4 5">BIOML-A3</strain>
    </source>
</reference>
<dbReference type="Pfam" id="PF04306">
    <property type="entry name" value="DUF456"/>
    <property type="match status" value="1"/>
</dbReference>
<name>A0A3G9HC50_9FIRM</name>
<gene>
    <name evidence="2" type="ORF">BN533_01149</name>
    <name evidence="3" type="ORF">GMD11_04370</name>
    <name evidence="4" type="ORF">GMD18_04015</name>
</gene>
<accession>R6J704</accession>
<organism evidence="2">
    <name type="scientific">Phascolarctobacterium faecium</name>
    <dbReference type="NCBI Taxonomy" id="33025"/>
    <lineage>
        <taxon>Bacteria</taxon>
        <taxon>Bacillati</taxon>
        <taxon>Bacillota</taxon>
        <taxon>Negativicutes</taxon>
        <taxon>Acidaminococcales</taxon>
        <taxon>Acidaminococcaceae</taxon>
        <taxon>Phascolarctobacterium</taxon>
    </lineage>
</organism>
<protein>
    <submittedName>
        <fullName evidence="3">DUF456 family protein</fullName>
    </submittedName>
</protein>
<accession>A0A3G9HC50</accession>
<keyword evidence="1" id="KW-0472">Membrane</keyword>
<dbReference type="OrthoDB" id="1680489at2"/>
<evidence type="ECO:0000313" key="3">
    <source>
        <dbReference type="EMBL" id="MTT75509.1"/>
    </source>
</evidence>
<dbReference type="GeneID" id="49405714"/>
<keyword evidence="1" id="KW-0812">Transmembrane</keyword>
<feature type="transmembrane region" description="Helical" evidence="1">
    <location>
        <begin position="145"/>
        <end position="167"/>
    </location>
</feature>
<dbReference type="Proteomes" id="UP000484547">
    <property type="component" value="Unassembled WGS sequence"/>
</dbReference>
<feature type="transmembrane region" description="Helical" evidence="1">
    <location>
        <begin position="108"/>
        <end position="125"/>
    </location>
</feature>
<dbReference type="EMBL" id="WNBM01000002">
    <property type="protein sequence ID" value="MTT75509.1"/>
    <property type="molecule type" value="Genomic_DNA"/>
</dbReference>
<keyword evidence="1" id="KW-1133">Transmembrane helix</keyword>
<dbReference type="AlphaFoldDB" id="A0A3G9HC50"/>
<dbReference type="Proteomes" id="UP000443070">
    <property type="component" value="Unassembled WGS sequence"/>
</dbReference>
<dbReference type="EMBL" id="WNBW01000002">
    <property type="protein sequence ID" value="MTU03571.1"/>
    <property type="molecule type" value="Genomic_DNA"/>
</dbReference>
<evidence type="ECO:0000313" key="5">
    <source>
        <dbReference type="Proteomes" id="UP000443070"/>
    </source>
</evidence>
<dbReference type="InterPro" id="IPR007403">
    <property type="entry name" value="DUF456"/>
</dbReference>
<dbReference type="EMBL" id="CBDS010000073">
    <property type="protein sequence ID" value="CDB46092.1"/>
    <property type="molecule type" value="Genomic_DNA"/>
</dbReference>
<reference evidence="2" key="1">
    <citation type="submission" date="2012-11" db="EMBL/GenBank/DDBJ databases">
        <title>Dependencies among metagenomic species, viruses, plasmids and units of genetic variation.</title>
        <authorList>
            <person name="Nielsen H.B."/>
            <person name="Almeida M."/>
            <person name="Juncker A.S."/>
            <person name="Rasmussen S."/>
            <person name="Li J."/>
            <person name="Sunagawa S."/>
            <person name="Plichta D."/>
            <person name="Gautier L."/>
            <person name="Le Chatelier E."/>
            <person name="Peletier E."/>
            <person name="Bonde I."/>
            <person name="Nielsen T."/>
            <person name="Manichanh C."/>
            <person name="Arumugam M."/>
            <person name="Batto J."/>
            <person name="Santos M.B.Q.D."/>
            <person name="Blom N."/>
            <person name="Borruel N."/>
            <person name="Burgdorf K.S."/>
            <person name="Boumezbeur F."/>
            <person name="Casellas F."/>
            <person name="Dore J."/>
            <person name="Guarner F."/>
            <person name="Hansen T."/>
            <person name="Hildebrand F."/>
            <person name="Kaas R.S."/>
            <person name="Kennedy S."/>
            <person name="Kristiansen K."/>
            <person name="Kultima J.R."/>
            <person name="Leonard P."/>
            <person name="Levenez F."/>
            <person name="Lund O."/>
            <person name="Moumen B."/>
            <person name="Le Paslier D."/>
            <person name="Pons N."/>
            <person name="Pedersen O."/>
            <person name="Prifti E."/>
            <person name="Qin J."/>
            <person name="Raes J."/>
            <person name="Tap J."/>
            <person name="Tims S."/>
            <person name="Ussery D.W."/>
            <person name="Yamada T."/>
            <person name="MetaHit consortium"/>
            <person name="Renault P."/>
            <person name="Sicheritz-Ponten T."/>
            <person name="Bork P."/>
            <person name="Wang J."/>
            <person name="Brunak S."/>
            <person name="Ehrlich S.D."/>
        </authorList>
    </citation>
    <scope>NUCLEOTIDE SEQUENCE [LARGE SCALE GENOMIC DNA]</scope>
</reference>
<comment type="caution">
    <text evidence="2">The sequence shown here is derived from an EMBL/GenBank/DDBJ whole genome shotgun (WGS) entry which is preliminary data.</text>
</comment>
<feature type="transmembrane region" description="Helical" evidence="1">
    <location>
        <begin position="7"/>
        <end position="40"/>
    </location>
</feature>
<feature type="transmembrane region" description="Helical" evidence="1">
    <location>
        <begin position="81"/>
        <end position="102"/>
    </location>
</feature>
<keyword evidence="5" id="KW-1185">Reference proteome</keyword>
<feature type="transmembrane region" description="Helical" evidence="1">
    <location>
        <begin position="52"/>
        <end position="74"/>
    </location>
</feature>
<proteinExistence type="predicted"/>
<sequence>MEFLVEWAFGALIVVVGPLLTLLDLPGNTIMLAAGIGYAFFDEARYFDGRLLSALVLVYAFGEIWEFIVSFFGIRRHKVSWGAVFLIAVGTFIGAVIGTGFFPVLGSVLGGAVGSYIVAFGYEFMRTRNKENAFALAWKAAQTQFVAMLGKIVASFAMALLLFKQIFLNN</sequence>
<evidence type="ECO:0000256" key="1">
    <source>
        <dbReference type="SAM" id="Phobius"/>
    </source>
</evidence>
<evidence type="ECO:0000313" key="4">
    <source>
        <dbReference type="EMBL" id="MTU03571.1"/>
    </source>
</evidence>
<dbReference type="RefSeq" id="WP_021718049.1">
    <property type="nucleotide sequence ID" value="NZ_AP019004.1"/>
</dbReference>
<evidence type="ECO:0000313" key="2">
    <source>
        <dbReference type="EMBL" id="CDB46092.1"/>
    </source>
</evidence>